<dbReference type="AlphaFoldDB" id="A0A415MEA3"/>
<comment type="caution">
    <text evidence="2">The sequence shown here is derived from an EMBL/GenBank/DDBJ whole genome shotgun (WGS) entry which is preliminary data.</text>
</comment>
<evidence type="ECO:0000256" key="1">
    <source>
        <dbReference type="SAM" id="Coils"/>
    </source>
</evidence>
<evidence type="ECO:0000313" key="3">
    <source>
        <dbReference type="Proteomes" id="UP000285201"/>
    </source>
</evidence>
<evidence type="ECO:0000313" key="2">
    <source>
        <dbReference type="EMBL" id="RHL71030.1"/>
    </source>
</evidence>
<protein>
    <submittedName>
        <fullName evidence="2">Uncharacterized protein</fullName>
    </submittedName>
</protein>
<dbReference type="Proteomes" id="UP000285201">
    <property type="component" value="Unassembled WGS sequence"/>
</dbReference>
<keyword evidence="1" id="KW-0175">Coiled coil</keyword>
<feature type="coiled-coil region" evidence="1">
    <location>
        <begin position="155"/>
        <end position="184"/>
    </location>
</feature>
<name>A0A415MEA3_9FIRM</name>
<reference evidence="2 3" key="1">
    <citation type="submission" date="2018-08" db="EMBL/GenBank/DDBJ databases">
        <title>A genome reference for cultivated species of the human gut microbiota.</title>
        <authorList>
            <person name="Zou Y."/>
            <person name="Xue W."/>
            <person name="Luo G."/>
        </authorList>
    </citation>
    <scope>NUCLEOTIDE SEQUENCE [LARGE SCALE GENOMIC DNA]</scope>
    <source>
        <strain evidence="2 3">AF36-7BH</strain>
    </source>
</reference>
<gene>
    <name evidence="2" type="ORF">DW007_02485</name>
</gene>
<dbReference type="RefSeq" id="WP_118370326.1">
    <property type="nucleotide sequence ID" value="NZ_QROY01000002.1"/>
</dbReference>
<sequence>MVYGVFGGCYSDWYVVGYFNNRQDAEKYCCLCGDGDYVKPLKDLTNEKDLSKVSLKYCHEVLFDCKDDENRWVMREEPERYNCYIDNDLRCNSVRQGTLLKNNWVCFIVNIDHDDRRLAEKIAQDYLAELRSYGDGKIYEKNIELMNDKFVAPFKEKERIRKEEEIKQKELAELERLKAKYETK</sequence>
<accession>A0A415MEA3</accession>
<dbReference type="EMBL" id="QROY01000002">
    <property type="protein sequence ID" value="RHL71030.1"/>
    <property type="molecule type" value="Genomic_DNA"/>
</dbReference>
<proteinExistence type="predicted"/>
<organism evidence="2 3">
    <name type="scientific">Lachnospira eligens</name>
    <dbReference type="NCBI Taxonomy" id="39485"/>
    <lineage>
        <taxon>Bacteria</taxon>
        <taxon>Bacillati</taxon>
        <taxon>Bacillota</taxon>
        <taxon>Clostridia</taxon>
        <taxon>Lachnospirales</taxon>
        <taxon>Lachnospiraceae</taxon>
        <taxon>Lachnospira</taxon>
    </lineage>
</organism>